<dbReference type="Proteomes" id="UP000006038">
    <property type="component" value="Unassembled WGS sequence"/>
</dbReference>
<reference evidence="1" key="1">
    <citation type="submission" date="2013-04" db="UniProtKB">
        <authorList>
            <consortium name="EnsemblPlants"/>
        </authorList>
    </citation>
    <scope>IDENTIFICATION</scope>
</reference>
<dbReference type="Gramene" id="OB02G22940.1">
    <property type="protein sequence ID" value="OB02G22940.1"/>
    <property type="gene ID" value="OB02G22940"/>
</dbReference>
<keyword evidence="2" id="KW-1185">Reference proteome</keyword>
<sequence length="69" mass="7349">MSLDFLERPGDTSSASIRVQVDRNMKAELYYLDPVLKAGLLRRLKGGGLRERVEAAASLASGDPAASAS</sequence>
<accession>J3LCC7</accession>
<proteinExistence type="predicted"/>
<dbReference type="AlphaFoldDB" id="J3LCC7"/>
<protein>
    <submittedName>
        <fullName evidence="1">Uncharacterized protein</fullName>
    </submittedName>
</protein>
<organism evidence="1">
    <name type="scientific">Oryza brachyantha</name>
    <name type="common">malo sina</name>
    <dbReference type="NCBI Taxonomy" id="4533"/>
    <lineage>
        <taxon>Eukaryota</taxon>
        <taxon>Viridiplantae</taxon>
        <taxon>Streptophyta</taxon>
        <taxon>Embryophyta</taxon>
        <taxon>Tracheophyta</taxon>
        <taxon>Spermatophyta</taxon>
        <taxon>Magnoliopsida</taxon>
        <taxon>Liliopsida</taxon>
        <taxon>Poales</taxon>
        <taxon>Poaceae</taxon>
        <taxon>BOP clade</taxon>
        <taxon>Oryzoideae</taxon>
        <taxon>Oryzeae</taxon>
        <taxon>Oryzinae</taxon>
        <taxon>Oryza</taxon>
    </lineage>
</organism>
<evidence type="ECO:0000313" key="2">
    <source>
        <dbReference type="Proteomes" id="UP000006038"/>
    </source>
</evidence>
<dbReference type="HOGENOM" id="CLU_2779892_0_0_1"/>
<dbReference type="EnsemblPlants" id="OB02G22940.1">
    <property type="protein sequence ID" value="OB02G22940.1"/>
    <property type="gene ID" value="OB02G22940"/>
</dbReference>
<name>J3LCC7_ORYBR</name>
<evidence type="ECO:0000313" key="1">
    <source>
        <dbReference type="EnsemblPlants" id="OB02G22940.1"/>
    </source>
</evidence>